<evidence type="ECO:0000256" key="3">
    <source>
        <dbReference type="ARBA" id="ARBA00022651"/>
    </source>
</evidence>
<evidence type="ECO:0000256" key="10">
    <source>
        <dbReference type="RuleBase" id="RU361238"/>
    </source>
</evidence>
<dbReference type="InterPro" id="IPR029058">
    <property type="entry name" value="AB_hydrolase_fold"/>
</dbReference>
<dbReference type="GO" id="GO:0030600">
    <property type="term" value="F:feruloyl esterase activity"/>
    <property type="evidence" value="ECO:0007669"/>
    <property type="project" value="UniProtKB-EC"/>
</dbReference>
<proteinExistence type="inferred from homology"/>
<comment type="similarity">
    <text evidence="1 10">Belongs to the tannase family.</text>
</comment>
<evidence type="ECO:0000256" key="5">
    <source>
        <dbReference type="ARBA" id="ARBA00022729"/>
    </source>
</evidence>
<dbReference type="VEuPathDB" id="FungiDB:FOMG_18135"/>
<dbReference type="EC" id="3.1.1.-" evidence="10"/>
<dbReference type="OrthoDB" id="3039123at2759"/>
<keyword evidence="3" id="KW-0624">Polysaccharide degradation</keyword>
<dbReference type="PANTHER" id="PTHR33938">
    <property type="entry name" value="FERULOYL ESTERASE B-RELATED"/>
    <property type="match status" value="1"/>
</dbReference>
<dbReference type="EMBL" id="JH659418">
    <property type="protein sequence ID" value="EXK25196.1"/>
    <property type="molecule type" value="Genomic_DNA"/>
</dbReference>
<name>W9ZVT5_FUSOX</name>
<keyword evidence="3" id="KW-0858">Xylan degradation</keyword>
<evidence type="ECO:0000256" key="6">
    <source>
        <dbReference type="ARBA" id="ARBA00022801"/>
    </source>
</evidence>
<dbReference type="PANTHER" id="PTHR33938:SF15">
    <property type="entry name" value="FERULOYL ESTERASE B-RELATED"/>
    <property type="match status" value="1"/>
</dbReference>
<dbReference type="Proteomes" id="UP000030703">
    <property type="component" value="Unassembled WGS sequence"/>
</dbReference>
<protein>
    <recommendedName>
        <fullName evidence="10">Carboxylic ester hydrolase</fullName>
        <ecNumber evidence="10">3.1.1.-</ecNumber>
    </recommendedName>
</protein>
<keyword evidence="4" id="KW-0479">Metal-binding</keyword>
<keyword evidence="3" id="KW-0119">Carbohydrate metabolism</keyword>
<dbReference type="AlphaFoldDB" id="W9ZVT5"/>
<accession>W9ZVT5</accession>
<feature type="chain" id="PRO_5005151979" description="Carboxylic ester hydrolase" evidence="10">
    <location>
        <begin position="23"/>
        <end position="490"/>
    </location>
</feature>
<feature type="signal peptide" evidence="10">
    <location>
        <begin position="1"/>
        <end position="22"/>
    </location>
</feature>
<sequence length="490" mass="52731">MVSPMGKTLLCLATLAVSPVLSKSHSKCSVESLPIPNGTIASAQHHSVGDVIPLPNTVASCGGPSFKANITADLCRVVVNVSTSDSSSVRIEAWLPDNWNKRLLATGTGGIGGCIDFPTVQNGAQLGFASFGTNTGHDGEQGFDFFLNQPEVINDFGHRGIHVEAKVAKQIAEQYYGRKASKSYYQGCSTGGRQGLQNAQLYPDDFDGILAGAPGIDWLHIVASKGILAQRIGWPGLSSDAYVRPEQWKAIVAKQIELLDPLDGVEDGIIDNPAAHAFDPVIMACGTGLLNSSLCLKPKQVASARAAYEPLADSEGNIVYPGFALGADTSVFSANQINGTAELNYKVLQDFWRGAVYNDSTWTPHNFTYYAKVQANLNATLDDMHSFYRLFFVPGMYHCSGGPGAFDIGQVYPLKKDRLTAQENVLLALTKWAEEDQEPETMVGAKFGSSETPGKATAQRKYCPYPYESKWDGSGNTTKADSWRCKLPGV</sequence>
<dbReference type="HOGENOM" id="CLU_014819_1_0_1"/>
<organism evidence="11">
    <name type="scientific">Fusarium oxysporum f. sp. melonis 26406</name>
    <dbReference type="NCBI Taxonomy" id="1089452"/>
    <lineage>
        <taxon>Eukaryota</taxon>
        <taxon>Fungi</taxon>
        <taxon>Dikarya</taxon>
        <taxon>Ascomycota</taxon>
        <taxon>Pezizomycotina</taxon>
        <taxon>Sordariomycetes</taxon>
        <taxon>Hypocreomycetidae</taxon>
        <taxon>Hypocreales</taxon>
        <taxon>Nectriaceae</taxon>
        <taxon>Fusarium</taxon>
        <taxon>Fusarium oxysporum species complex</taxon>
    </lineage>
</organism>
<dbReference type="GO" id="GO:0045493">
    <property type="term" value="P:xylan catabolic process"/>
    <property type="evidence" value="ECO:0007669"/>
    <property type="project" value="UniProtKB-KW"/>
</dbReference>
<dbReference type="SUPFAM" id="SSF53474">
    <property type="entry name" value="alpha/beta-Hydrolases"/>
    <property type="match status" value="1"/>
</dbReference>
<dbReference type="GO" id="GO:0046872">
    <property type="term" value="F:metal ion binding"/>
    <property type="evidence" value="ECO:0007669"/>
    <property type="project" value="UniProtKB-KW"/>
</dbReference>
<dbReference type="InterPro" id="IPR011118">
    <property type="entry name" value="Tannase/feruloyl_esterase"/>
</dbReference>
<evidence type="ECO:0000256" key="1">
    <source>
        <dbReference type="ARBA" id="ARBA00006249"/>
    </source>
</evidence>
<keyword evidence="6 10" id="KW-0378">Hydrolase</keyword>
<reference evidence="11" key="2">
    <citation type="submission" date="2012-05" db="EMBL/GenBank/DDBJ databases">
        <title>Annotation of the Genome Sequence of Fusarium oxysporum f. sp. melonis 26406.</title>
        <authorList>
            <consortium name="The Broad Institute Genomics Platform"/>
            <person name="Ma L.-J."/>
            <person name="Corby-Kistler H."/>
            <person name="Broz K."/>
            <person name="Gale L.R."/>
            <person name="Jonkers W."/>
            <person name="O'Donnell K."/>
            <person name="Ploetz R."/>
            <person name="Steinberg C."/>
            <person name="Schwartz D.C."/>
            <person name="VanEtten H."/>
            <person name="Zhou S."/>
            <person name="Young S.K."/>
            <person name="Zeng Q."/>
            <person name="Gargeya S."/>
            <person name="Fitzgerald M."/>
            <person name="Abouelleil A."/>
            <person name="Alvarado L."/>
            <person name="Chapman S.B."/>
            <person name="Gainer-Dewar J."/>
            <person name="Goldberg J."/>
            <person name="Griggs A."/>
            <person name="Gujja S."/>
            <person name="Hansen M."/>
            <person name="Howarth C."/>
            <person name="Imamovic A."/>
            <person name="Ireland A."/>
            <person name="Larimer J."/>
            <person name="McCowan C."/>
            <person name="Murphy C."/>
            <person name="Pearson M."/>
            <person name="Poon T.W."/>
            <person name="Priest M."/>
            <person name="Roberts A."/>
            <person name="Saif S."/>
            <person name="Shea T."/>
            <person name="Sykes S."/>
            <person name="Wortman J."/>
            <person name="Nusbaum C."/>
            <person name="Birren B."/>
        </authorList>
    </citation>
    <scope>NUCLEOTIDE SEQUENCE</scope>
    <source>
        <strain evidence="11">26406</strain>
    </source>
</reference>
<dbReference type="Pfam" id="PF07519">
    <property type="entry name" value="Tannase"/>
    <property type="match status" value="2"/>
</dbReference>
<keyword evidence="2" id="KW-0719">Serine esterase</keyword>
<evidence type="ECO:0000256" key="8">
    <source>
        <dbReference type="ARBA" id="ARBA00023157"/>
    </source>
</evidence>
<keyword evidence="5 10" id="KW-0732">Signal</keyword>
<evidence type="ECO:0000256" key="4">
    <source>
        <dbReference type="ARBA" id="ARBA00022723"/>
    </source>
</evidence>
<gene>
    <name evidence="11" type="ORF">FOMG_18135</name>
</gene>
<evidence type="ECO:0000256" key="2">
    <source>
        <dbReference type="ARBA" id="ARBA00022487"/>
    </source>
</evidence>
<evidence type="ECO:0000256" key="7">
    <source>
        <dbReference type="ARBA" id="ARBA00022837"/>
    </source>
</evidence>
<evidence type="ECO:0000256" key="9">
    <source>
        <dbReference type="ARBA" id="ARBA00034075"/>
    </source>
</evidence>
<evidence type="ECO:0000313" key="11">
    <source>
        <dbReference type="EMBL" id="EXK25196.1"/>
    </source>
</evidence>
<keyword evidence="7" id="KW-0106">Calcium</keyword>
<reference evidence="11" key="1">
    <citation type="submission" date="2012-04" db="EMBL/GenBank/DDBJ databases">
        <title>The Genome Sequence of Fusarium oxysporum melonis.</title>
        <authorList>
            <consortium name="The Broad Institute Genome Sequencing Platform"/>
            <person name="Ma L.-J."/>
            <person name="Gale L.R."/>
            <person name="Schwartz D.C."/>
            <person name="Zhou S."/>
            <person name="Corby-Kistler H."/>
            <person name="Young S.K."/>
            <person name="Zeng Q."/>
            <person name="Gargeya S."/>
            <person name="Fitzgerald M."/>
            <person name="Haas B."/>
            <person name="Abouelleil A."/>
            <person name="Alvarado L."/>
            <person name="Arachchi H.M."/>
            <person name="Berlin A."/>
            <person name="Brown A."/>
            <person name="Chapman S.B."/>
            <person name="Chen Z."/>
            <person name="Dunbar C."/>
            <person name="Freedman E."/>
            <person name="Gearin G."/>
            <person name="Goldberg J."/>
            <person name="Griggs A."/>
            <person name="Gujja S."/>
            <person name="Heiman D."/>
            <person name="Howarth C."/>
            <person name="Larson L."/>
            <person name="Lui A."/>
            <person name="MacDonald P.J.P."/>
            <person name="Montmayeur A."/>
            <person name="Murphy C."/>
            <person name="Neiman D."/>
            <person name="Pearson M."/>
            <person name="Priest M."/>
            <person name="Roberts A."/>
            <person name="Saif S."/>
            <person name="Shea T."/>
            <person name="Shenoy N."/>
            <person name="Sisk P."/>
            <person name="Stolte C."/>
            <person name="Sykes S."/>
            <person name="Wortman J."/>
            <person name="Nusbaum C."/>
            <person name="Birren B."/>
        </authorList>
    </citation>
    <scope>NUCLEOTIDE SEQUENCE</scope>
    <source>
        <strain evidence="11">26406</strain>
    </source>
</reference>
<keyword evidence="8" id="KW-1015">Disulfide bond</keyword>
<comment type="catalytic activity">
    <reaction evidence="9">
        <text>feruloyl-polysaccharide + H2O = ferulate + polysaccharide.</text>
        <dbReference type="EC" id="3.1.1.73"/>
    </reaction>
</comment>